<feature type="domain" description="4'-phosphopantetheinyl transferase" evidence="3">
    <location>
        <begin position="127"/>
        <end position="206"/>
    </location>
</feature>
<comment type="similarity">
    <text evidence="1">Belongs to the P-Pant transferase superfamily. Gsp/Sfp/HetI/AcpT family.</text>
</comment>
<dbReference type="InterPro" id="IPR050559">
    <property type="entry name" value="P-Pant_transferase_sf"/>
</dbReference>
<reference evidence="5 6" key="1">
    <citation type="submission" date="2020-09" db="EMBL/GenBank/DDBJ databases">
        <title>Genome sequences of Mycetohabitans spp.</title>
        <authorList>
            <person name="Carter M.E."/>
            <person name="Carpenter S.C.D."/>
            <person name="Bogdanove A.J."/>
        </authorList>
    </citation>
    <scope>NUCLEOTIDE SEQUENCE [LARGE SCALE GENOMIC DNA]</scope>
    <source>
        <strain evidence="5 6">B12</strain>
        <plasmid evidence="5 6">megaplasmid</plasmid>
    </source>
</reference>
<dbReference type="Proteomes" id="UP001493153">
    <property type="component" value="Plasmid megaplasmid"/>
</dbReference>
<gene>
    <name evidence="5" type="ORF">IHE29_02760</name>
</gene>
<dbReference type="Pfam" id="PF01648">
    <property type="entry name" value="ACPS"/>
    <property type="match status" value="1"/>
</dbReference>
<evidence type="ECO:0000313" key="6">
    <source>
        <dbReference type="Proteomes" id="UP001493153"/>
    </source>
</evidence>
<dbReference type="SUPFAM" id="SSF56214">
    <property type="entry name" value="4'-phosphopantetheinyl transferase"/>
    <property type="match status" value="2"/>
</dbReference>
<geneLocation type="plasmid" evidence="5 6">
    <name>megaplasmid</name>
</geneLocation>
<dbReference type="GO" id="GO:0016740">
    <property type="term" value="F:transferase activity"/>
    <property type="evidence" value="ECO:0007669"/>
    <property type="project" value="UniProtKB-KW"/>
</dbReference>
<dbReference type="InterPro" id="IPR037143">
    <property type="entry name" value="4-PPantetheinyl_Trfase_dom_sf"/>
</dbReference>
<evidence type="ECO:0000256" key="2">
    <source>
        <dbReference type="ARBA" id="ARBA00022679"/>
    </source>
</evidence>
<dbReference type="Pfam" id="PF22624">
    <property type="entry name" value="AASDHPPT_N"/>
    <property type="match status" value="1"/>
</dbReference>
<evidence type="ECO:0000256" key="1">
    <source>
        <dbReference type="ARBA" id="ARBA00010990"/>
    </source>
</evidence>
<protein>
    <submittedName>
        <fullName evidence="5">4'-phosphopantetheinyl transferase superfamily protein</fullName>
    </submittedName>
</protein>
<evidence type="ECO:0000259" key="3">
    <source>
        <dbReference type="Pfam" id="PF01648"/>
    </source>
</evidence>
<proteinExistence type="inferred from homology"/>
<dbReference type="PANTHER" id="PTHR12215:SF10">
    <property type="entry name" value="L-AMINOADIPATE-SEMIALDEHYDE DEHYDROGENASE-PHOSPHOPANTETHEINYL TRANSFERASE"/>
    <property type="match status" value="1"/>
</dbReference>
<dbReference type="InterPro" id="IPR055066">
    <property type="entry name" value="AASDHPPT_N"/>
</dbReference>
<dbReference type="EMBL" id="CP062175">
    <property type="protein sequence ID" value="WXK38251.1"/>
    <property type="molecule type" value="Genomic_DNA"/>
</dbReference>
<sequence>MTEDATHITMTTLLRPGGRWPDDVMLWHVRVPLAPTAWNRLQAWLSDDEQQQALRYRRDEDRLRFAATRAVLRTLLARHTGGVPLSLRFSSGPFGRPELDGYGDTLSFNVTHAGQHAFIALSDKRCVGVDIECIERVLDWQALLGTVCTDAEQRALRMSGHVHGAHGFFRCWTAKEAVLKALGVGIGYGLQQVSVDPFAQGVQRVDAPARGAWGDITALQLHWIDDVAGYAGCIAFGPPGSVSAHPRQAPTSG</sequence>
<evidence type="ECO:0000313" key="5">
    <source>
        <dbReference type="EMBL" id="WXK38251.1"/>
    </source>
</evidence>
<keyword evidence="6" id="KW-1185">Reference proteome</keyword>
<evidence type="ECO:0000259" key="4">
    <source>
        <dbReference type="Pfam" id="PF22624"/>
    </source>
</evidence>
<organism evidence="5 6">
    <name type="scientific">Mycetohabitans rhizoxinica</name>
    <dbReference type="NCBI Taxonomy" id="412963"/>
    <lineage>
        <taxon>Bacteria</taxon>
        <taxon>Pseudomonadati</taxon>
        <taxon>Pseudomonadota</taxon>
        <taxon>Betaproteobacteria</taxon>
        <taxon>Burkholderiales</taxon>
        <taxon>Burkholderiaceae</taxon>
        <taxon>Mycetohabitans</taxon>
    </lineage>
</organism>
<dbReference type="PANTHER" id="PTHR12215">
    <property type="entry name" value="PHOSPHOPANTETHEINE TRANSFERASE"/>
    <property type="match status" value="1"/>
</dbReference>
<feature type="domain" description="4'-phosphopantetheinyl transferase N-terminal" evidence="4">
    <location>
        <begin position="36"/>
        <end position="120"/>
    </location>
</feature>
<dbReference type="Gene3D" id="3.90.470.20">
    <property type="entry name" value="4'-phosphopantetheinyl transferase domain"/>
    <property type="match status" value="1"/>
</dbReference>
<name>A0ABZ2PYT0_9BURK</name>
<accession>A0ABZ2PYT0</accession>
<keyword evidence="5" id="KW-0614">Plasmid</keyword>
<dbReference type="InterPro" id="IPR008278">
    <property type="entry name" value="4-PPantetheinyl_Trfase_dom"/>
</dbReference>
<keyword evidence="2 5" id="KW-0808">Transferase</keyword>